<evidence type="ECO:0000313" key="14">
    <source>
        <dbReference type="EMBL" id="TFU22172.1"/>
    </source>
</evidence>
<evidence type="ECO:0000256" key="3">
    <source>
        <dbReference type="ARBA" id="ARBA00022692"/>
    </source>
</evidence>
<dbReference type="CDD" id="cd07346">
    <property type="entry name" value="ABC_6TM_exporters"/>
    <property type="match status" value="1"/>
</dbReference>
<keyword evidence="2" id="KW-0813">Transport</keyword>
<gene>
    <name evidence="14" type="ORF">E4U03_07000</name>
</gene>
<keyword evidence="7 11" id="KW-0472">Membrane</keyword>
<comment type="function">
    <text evidence="8">ABC transporter involved in fatty acid import. Transmembrane domains (TMD) form a pore in the membrane and the ATP-binding domain (NBD) is responsible for energy generation.</text>
</comment>
<dbReference type="Gene3D" id="1.20.1560.10">
    <property type="entry name" value="ABC transporter type 1, transmembrane domain"/>
    <property type="match status" value="1"/>
</dbReference>
<feature type="transmembrane region" description="Helical" evidence="11">
    <location>
        <begin position="143"/>
        <end position="176"/>
    </location>
</feature>
<comment type="caution">
    <text evidence="14">The sequence shown here is derived from an EMBL/GenBank/DDBJ whole genome shotgun (WGS) entry which is preliminary data.</text>
</comment>
<dbReference type="GO" id="GO:0016887">
    <property type="term" value="F:ATP hydrolysis activity"/>
    <property type="evidence" value="ECO:0007669"/>
    <property type="project" value="InterPro"/>
</dbReference>
<feature type="transmembrane region" description="Helical" evidence="11">
    <location>
        <begin position="60"/>
        <end position="85"/>
    </location>
</feature>
<evidence type="ECO:0000313" key="15">
    <source>
        <dbReference type="Proteomes" id="UP000297951"/>
    </source>
</evidence>
<reference evidence="14 15" key="1">
    <citation type="submission" date="2019-03" db="EMBL/GenBank/DDBJ databases">
        <title>Diversity of the mouse oral microbiome.</title>
        <authorList>
            <person name="Joseph S."/>
            <person name="Aduse-Opoku J."/>
            <person name="Curtis M."/>
            <person name="Wade W."/>
            <person name="Hashim A."/>
        </authorList>
    </citation>
    <scope>NUCLEOTIDE SEQUENCE [LARGE SCALE GENOMIC DNA]</scope>
    <source>
        <strain evidence="15">irhom_31</strain>
    </source>
</reference>
<dbReference type="FunFam" id="3.40.50.300:FF:000287">
    <property type="entry name" value="Multidrug ABC transporter ATP-binding protein"/>
    <property type="match status" value="1"/>
</dbReference>
<dbReference type="InterPro" id="IPR039421">
    <property type="entry name" value="Type_1_exporter"/>
</dbReference>
<keyword evidence="4" id="KW-0547">Nucleotide-binding</keyword>
<feature type="transmembrane region" description="Helical" evidence="11">
    <location>
        <begin position="250"/>
        <end position="269"/>
    </location>
</feature>
<sequence length="612" mass="66464">MKSIARIVRATKELWPYFVGIIICAVLTSATSLLAPFIISGATDAVVGHLNGSAPTTRTAIAWFAVAYLAAQLVSVLTTNIGGYIGDVMSQRMRTILSVRYYEKLLSLPLSYFDTELTGTIIAQLNRSITEVTNFVKTMSNTFISLVLTTVSVIVISSIYYWPLGLLLIIIFPVYFWLTSKTSEKWQVWEGEKNENIDIASGRFAEVIGQIRVAKSFGRERRELTDFGSRFEKTIGLTRAQSKFWHSMDVARLSFLNLIFFALYLLIFLRTLAGYFTIGDMVLLIQLLAMAVAPINSLSWIVDTAQRAIAGSKDYFEVMERQSDARALAITAGAAGARPDSATEAAAASLTAKPGAELVRFEGVTFGYEGEADVLHGINLAVKRGERIAFVGESGGGKSTLMALLEGLYDPREGRVLVDGMDIASSDLAQVRSLIGMVFQDASLFSGTIAENIAYGRPNATREQIIEAATRANAHDFISKFADGYESLIGERGLKLSGGQKQRIAIARAMLKDAPILILDEVTSALDTKAERAVQKGLEELMEGRTSLIVAHRLSTIATVDRIVTLKEGRIDEVGSPAELAASGGIYAELLGLQNSGGKASKKKLQSFDIVG</sequence>
<dbReference type="GO" id="GO:0034040">
    <property type="term" value="F:ATPase-coupled lipid transmembrane transporter activity"/>
    <property type="evidence" value="ECO:0007669"/>
    <property type="project" value="TreeGrafter"/>
</dbReference>
<dbReference type="PROSITE" id="PS50929">
    <property type="entry name" value="ABC_TM1F"/>
    <property type="match status" value="1"/>
</dbReference>
<name>A0A4Y9F2Y1_9MICC</name>
<keyword evidence="3 11" id="KW-0812">Transmembrane</keyword>
<dbReference type="GO" id="GO:0005524">
    <property type="term" value="F:ATP binding"/>
    <property type="evidence" value="ECO:0007669"/>
    <property type="project" value="UniProtKB-KW"/>
</dbReference>
<evidence type="ECO:0000256" key="6">
    <source>
        <dbReference type="ARBA" id="ARBA00022989"/>
    </source>
</evidence>
<dbReference type="Pfam" id="PF00005">
    <property type="entry name" value="ABC_tran"/>
    <property type="match status" value="1"/>
</dbReference>
<evidence type="ECO:0000256" key="11">
    <source>
        <dbReference type="SAM" id="Phobius"/>
    </source>
</evidence>
<dbReference type="Proteomes" id="UP000297951">
    <property type="component" value="Unassembled WGS sequence"/>
</dbReference>
<dbReference type="SUPFAM" id="SSF52540">
    <property type="entry name" value="P-loop containing nucleoside triphosphate hydrolases"/>
    <property type="match status" value="1"/>
</dbReference>
<evidence type="ECO:0000259" key="12">
    <source>
        <dbReference type="PROSITE" id="PS50893"/>
    </source>
</evidence>
<keyword evidence="5 14" id="KW-0067">ATP-binding</keyword>
<dbReference type="GO" id="GO:0140359">
    <property type="term" value="F:ABC-type transporter activity"/>
    <property type="evidence" value="ECO:0007669"/>
    <property type="project" value="InterPro"/>
</dbReference>
<dbReference type="EMBL" id="SPQC01000021">
    <property type="protein sequence ID" value="TFU22172.1"/>
    <property type="molecule type" value="Genomic_DNA"/>
</dbReference>
<feature type="domain" description="ABC transporter" evidence="12">
    <location>
        <begin position="359"/>
        <end position="593"/>
    </location>
</feature>
<evidence type="ECO:0000256" key="10">
    <source>
        <dbReference type="ARBA" id="ARBA00071747"/>
    </source>
</evidence>
<dbReference type="SMART" id="SM00382">
    <property type="entry name" value="AAA"/>
    <property type="match status" value="1"/>
</dbReference>
<organism evidence="14 15">
    <name type="scientific">Rothia nasimurium</name>
    <dbReference type="NCBI Taxonomy" id="85336"/>
    <lineage>
        <taxon>Bacteria</taxon>
        <taxon>Bacillati</taxon>
        <taxon>Actinomycetota</taxon>
        <taxon>Actinomycetes</taxon>
        <taxon>Micrococcales</taxon>
        <taxon>Micrococcaceae</taxon>
        <taxon>Rothia</taxon>
    </lineage>
</organism>
<dbReference type="InterPro" id="IPR017871">
    <property type="entry name" value="ABC_transporter-like_CS"/>
</dbReference>
<dbReference type="Gene3D" id="3.40.50.300">
    <property type="entry name" value="P-loop containing nucleotide triphosphate hydrolases"/>
    <property type="match status" value="1"/>
</dbReference>
<evidence type="ECO:0000256" key="7">
    <source>
        <dbReference type="ARBA" id="ARBA00023136"/>
    </source>
</evidence>
<comment type="subcellular location">
    <subcellularLocation>
        <location evidence="1">Cell membrane</location>
        <topology evidence="1">Multi-pass membrane protein</topology>
    </subcellularLocation>
</comment>
<dbReference type="STRING" id="85336.A7979_07330"/>
<dbReference type="GO" id="GO:0005886">
    <property type="term" value="C:plasma membrane"/>
    <property type="evidence" value="ECO:0007669"/>
    <property type="project" value="UniProtKB-SubCell"/>
</dbReference>
<dbReference type="PANTHER" id="PTHR24221:SF646">
    <property type="entry name" value="HAEMOLYSIN SECRETION ATP-BINDING PROTEIN"/>
    <property type="match status" value="1"/>
</dbReference>
<keyword evidence="6 11" id="KW-1133">Transmembrane helix</keyword>
<evidence type="ECO:0000256" key="9">
    <source>
        <dbReference type="ARBA" id="ARBA00061644"/>
    </source>
</evidence>
<dbReference type="InterPro" id="IPR011527">
    <property type="entry name" value="ABC1_TM_dom"/>
</dbReference>
<protein>
    <recommendedName>
        <fullName evidence="10">Fatty acid ABC transporter ATP-binding/permease protein</fullName>
    </recommendedName>
</protein>
<dbReference type="SUPFAM" id="SSF90123">
    <property type="entry name" value="ABC transporter transmembrane region"/>
    <property type="match status" value="1"/>
</dbReference>
<dbReference type="InterPro" id="IPR036640">
    <property type="entry name" value="ABC1_TM_sf"/>
</dbReference>
<dbReference type="InterPro" id="IPR027417">
    <property type="entry name" value="P-loop_NTPase"/>
</dbReference>
<dbReference type="PROSITE" id="PS00211">
    <property type="entry name" value="ABC_TRANSPORTER_1"/>
    <property type="match status" value="1"/>
</dbReference>
<dbReference type="RefSeq" id="WP_135012794.1">
    <property type="nucleotide sequence ID" value="NZ_JADGLK010000021.1"/>
</dbReference>
<feature type="transmembrane region" description="Helical" evidence="11">
    <location>
        <begin position="14"/>
        <end position="40"/>
    </location>
</feature>
<comment type="similarity">
    <text evidence="9">Belongs to the ABC transporter superfamily. Lipid exporter (TC 3.A.1.106) family.</text>
</comment>
<dbReference type="PROSITE" id="PS50893">
    <property type="entry name" value="ABC_TRANSPORTER_2"/>
    <property type="match status" value="1"/>
</dbReference>
<feature type="domain" description="ABC transmembrane type-1" evidence="13">
    <location>
        <begin position="19"/>
        <end position="307"/>
    </location>
</feature>
<dbReference type="AlphaFoldDB" id="A0A4Y9F2Y1"/>
<evidence type="ECO:0000256" key="5">
    <source>
        <dbReference type="ARBA" id="ARBA00022840"/>
    </source>
</evidence>
<dbReference type="Pfam" id="PF00664">
    <property type="entry name" value="ABC_membrane"/>
    <property type="match status" value="1"/>
</dbReference>
<proteinExistence type="inferred from homology"/>
<evidence type="ECO:0000259" key="13">
    <source>
        <dbReference type="PROSITE" id="PS50929"/>
    </source>
</evidence>
<dbReference type="InterPro" id="IPR003439">
    <property type="entry name" value="ABC_transporter-like_ATP-bd"/>
</dbReference>
<evidence type="ECO:0000256" key="2">
    <source>
        <dbReference type="ARBA" id="ARBA00022448"/>
    </source>
</evidence>
<evidence type="ECO:0000256" key="8">
    <source>
        <dbReference type="ARBA" id="ARBA00055053"/>
    </source>
</evidence>
<dbReference type="InterPro" id="IPR003593">
    <property type="entry name" value="AAA+_ATPase"/>
</dbReference>
<evidence type="ECO:0000256" key="1">
    <source>
        <dbReference type="ARBA" id="ARBA00004651"/>
    </source>
</evidence>
<accession>A0A4Y9F2Y1</accession>
<dbReference type="OrthoDB" id="9806127at2"/>
<dbReference type="PANTHER" id="PTHR24221">
    <property type="entry name" value="ATP-BINDING CASSETTE SUB-FAMILY B"/>
    <property type="match status" value="1"/>
</dbReference>
<evidence type="ECO:0000256" key="4">
    <source>
        <dbReference type="ARBA" id="ARBA00022741"/>
    </source>
</evidence>